<keyword evidence="9 12" id="KW-0239">DNA-directed DNA polymerase</keyword>
<dbReference type="FunFam" id="1.10.287.690:FF:000003">
    <property type="entry name" value="DNA polymerase"/>
    <property type="match status" value="1"/>
</dbReference>
<dbReference type="GO" id="GO:0005658">
    <property type="term" value="C:alpha DNA polymerase:primase complex"/>
    <property type="evidence" value="ECO:0007669"/>
    <property type="project" value="TreeGrafter"/>
</dbReference>
<dbReference type="InterPro" id="IPR006134">
    <property type="entry name" value="DNA-dir_DNA_pol_B_multi_dom"/>
</dbReference>
<dbReference type="InterPro" id="IPR045846">
    <property type="entry name" value="POLBc_alpha"/>
</dbReference>
<accession>A0A9P6WDJ6</accession>
<dbReference type="GO" id="GO:0003887">
    <property type="term" value="F:DNA-directed DNA polymerase activity"/>
    <property type="evidence" value="ECO:0007669"/>
    <property type="project" value="UniProtKB-KW"/>
</dbReference>
<dbReference type="GO" id="GO:0003682">
    <property type="term" value="F:chromatin binding"/>
    <property type="evidence" value="ECO:0007669"/>
    <property type="project" value="TreeGrafter"/>
</dbReference>
<feature type="region of interest" description="Disordered" evidence="13">
    <location>
        <begin position="1"/>
        <end position="34"/>
    </location>
</feature>
<feature type="compositionally biased region" description="Basic residues" evidence="13">
    <location>
        <begin position="97"/>
        <end position="108"/>
    </location>
</feature>
<evidence type="ECO:0000256" key="13">
    <source>
        <dbReference type="SAM" id="MobiDB-lite"/>
    </source>
</evidence>
<dbReference type="Pfam" id="PF08996">
    <property type="entry name" value="zf-DNA_Pol"/>
    <property type="match status" value="1"/>
</dbReference>
<evidence type="ECO:0000256" key="3">
    <source>
        <dbReference type="ARBA" id="ARBA00022679"/>
    </source>
</evidence>
<evidence type="ECO:0000256" key="4">
    <source>
        <dbReference type="ARBA" id="ARBA00022695"/>
    </source>
</evidence>
<dbReference type="Pfam" id="PF03104">
    <property type="entry name" value="DNA_pol_B_exo1"/>
    <property type="match status" value="1"/>
</dbReference>
<dbReference type="GO" id="GO:0006272">
    <property type="term" value="P:leading strand elongation"/>
    <property type="evidence" value="ECO:0007669"/>
    <property type="project" value="TreeGrafter"/>
</dbReference>
<evidence type="ECO:0000256" key="5">
    <source>
        <dbReference type="ARBA" id="ARBA00022705"/>
    </source>
</evidence>
<keyword evidence="6" id="KW-0479">Metal-binding</keyword>
<dbReference type="FunFam" id="3.30.420.10:FF:000036">
    <property type="entry name" value="DNA polymerase"/>
    <property type="match status" value="1"/>
</dbReference>
<keyword evidence="8" id="KW-0862">Zinc</keyword>
<evidence type="ECO:0000256" key="11">
    <source>
        <dbReference type="ARBA" id="ARBA00023242"/>
    </source>
</evidence>
<dbReference type="FunFam" id="1.10.3200.20:FF:000002">
    <property type="entry name" value="DNA polymerase"/>
    <property type="match status" value="1"/>
</dbReference>
<keyword evidence="10 12" id="KW-0238">DNA-binding</keyword>
<dbReference type="Gene3D" id="3.30.420.10">
    <property type="entry name" value="Ribonuclease H-like superfamily/Ribonuclease H"/>
    <property type="match status" value="1"/>
</dbReference>
<evidence type="ECO:0000259" key="15">
    <source>
        <dbReference type="Pfam" id="PF03104"/>
    </source>
</evidence>
<keyword evidence="11" id="KW-0539">Nucleus</keyword>
<dbReference type="PANTHER" id="PTHR45861:SF1">
    <property type="entry name" value="DNA POLYMERASE ALPHA CATALYTIC SUBUNIT"/>
    <property type="match status" value="1"/>
</dbReference>
<evidence type="ECO:0000256" key="6">
    <source>
        <dbReference type="ARBA" id="ARBA00022723"/>
    </source>
</evidence>
<feature type="domain" description="Zinc finger DNA-directed DNA polymerase family B alpha" evidence="16">
    <location>
        <begin position="1258"/>
        <end position="1451"/>
    </location>
</feature>
<dbReference type="InterPro" id="IPR006133">
    <property type="entry name" value="DNA-dir_DNA_pol_B_exonuc"/>
</dbReference>
<dbReference type="Gene3D" id="1.10.3200.20">
    <property type="entry name" value="DNA Polymerase alpha, zinc finger"/>
    <property type="match status" value="1"/>
</dbReference>
<dbReference type="GO" id="GO:0006281">
    <property type="term" value="P:DNA repair"/>
    <property type="evidence" value="ECO:0007669"/>
    <property type="project" value="UniProtKB-ARBA"/>
</dbReference>
<dbReference type="InterPro" id="IPR006172">
    <property type="entry name" value="DNA-dir_DNA_pol_B"/>
</dbReference>
<feature type="region of interest" description="Disordered" evidence="13">
    <location>
        <begin position="802"/>
        <end position="824"/>
    </location>
</feature>
<dbReference type="InterPro" id="IPR012337">
    <property type="entry name" value="RNaseH-like_sf"/>
</dbReference>
<dbReference type="InterPro" id="IPR024647">
    <property type="entry name" value="DNA_pol_a_cat_su_N"/>
</dbReference>
<dbReference type="InterPro" id="IPR015088">
    <property type="entry name" value="Znf_DNA-dir_DNA_pol_B_alpha"/>
</dbReference>
<evidence type="ECO:0000256" key="2">
    <source>
        <dbReference type="ARBA" id="ARBA00005755"/>
    </source>
</evidence>
<evidence type="ECO:0000256" key="9">
    <source>
        <dbReference type="ARBA" id="ARBA00022932"/>
    </source>
</evidence>
<dbReference type="InterPro" id="IPR043502">
    <property type="entry name" value="DNA/RNA_pol_sf"/>
</dbReference>
<name>A0A9P6WDJ6_MAUEX</name>
<dbReference type="Gene3D" id="2.40.50.730">
    <property type="match status" value="1"/>
</dbReference>
<dbReference type="GO" id="GO:0003688">
    <property type="term" value="F:DNA replication origin binding"/>
    <property type="evidence" value="ECO:0007669"/>
    <property type="project" value="TreeGrafter"/>
</dbReference>
<feature type="domain" description="DNA-directed DNA polymerase family B exonuclease" evidence="15">
    <location>
        <begin position="454"/>
        <end position="701"/>
    </location>
</feature>
<dbReference type="PANTHER" id="PTHR45861">
    <property type="entry name" value="DNA POLYMERASE ALPHA CATALYTIC SUBUNIT"/>
    <property type="match status" value="1"/>
</dbReference>
<feature type="domain" description="DNA polymerase alpha catalytic subunit N-terminal" evidence="17">
    <location>
        <begin position="8"/>
        <end position="71"/>
    </location>
</feature>
<evidence type="ECO:0000313" key="18">
    <source>
        <dbReference type="EMBL" id="KAG0671342.1"/>
    </source>
</evidence>
<dbReference type="Proteomes" id="UP000750334">
    <property type="component" value="Unassembled WGS sequence"/>
</dbReference>
<reference evidence="18 19" key="1">
    <citation type="submission" date="2020-11" db="EMBL/GenBank/DDBJ databases">
        <title>Kefir isolates.</title>
        <authorList>
            <person name="Marcisauskas S."/>
            <person name="Kim Y."/>
            <person name="Blasche S."/>
        </authorList>
    </citation>
    <scope>NUCLEOTIDE SEQUENCE [LARGE SCALE GENOMIC DNA]</scope>
    <source>
        <strain evidence="18 19">OG2</strain>
    </source>
</reference>
<evidence type="ECO:0000259" key="14">
    <source>
        <dbReference type="Pfam" id="PF00136"/>
    </source>
</evidence>
<dbReference type="InterPro" id="IPR017964">
    <property type="entry name" value="DNA-dir_DNA_pol_B_CS"/>
</dbReference>
<dbReference type="GO" id="GO:0003697">
    <property type="term" value="F:single-stranded DNA binding"/>
    <property type="evidence" value="ECO:0007669"/>
    <property type="project" value="TreeGrafter"/>
</dbReference>
<dbReference type="SMART" id="SM00486">
    <property type="entry name" value="POLBc"/>
    <property type="match status" value="1"/>
</dbReference>
<dbReference type="OrthoDB" id="6755010at2759"/>
<keyword evidence="19" id="KW-1185">Reference proteome</keyword>
<protein>
    <recommendedName>
        <fullName evidence="12">DNA polymerase</fullName>
        <ecNumber evidence="12">2.7.7.7</ecNumber>
    </recommendedName>
</protein>
<dbReference type="Gene3D" id="3.90.1600.10">
    <property type="entry name" value="Palm domain of DNA polymerase"/>
    <property type="match status" value="2"/>
</dbReference>
<evidence type="ECO:0000256" key="7">
    <source>
        <dbReference type="ARBA" id="ARBA00022771"/>
    </source>
</evidence>
<dbReference type="GO" id="GO:0006273">
    <property type="term" value="P:lagging strand elongation"/>
    <property type="evidence" value="ECO:0007669"/>
    <property type="project" value="TreeGrafter"/>
</dbReference>
<dbReference type="PROSITE" id="PS00116">
    <property type="entry name" value="DNA_POLYMERASE_B"/>
    <property type="match status" value="1"/>
</dbReference>
<dbReference type="GO" id="GO:1902975">
    <property type="term" value="P:mitotic DNA replication initiation"/>
    <property type="evidence" value="ECO:0007669"/>
    <property type="project" value="InterPro"/>
</dbReference>
<evidence type="ECO:0000256" key="8">
    <source>
        <dbReference type="ARBA" id="ARBA00022833"/>
    </source>
</evidence>
<dbReference type="GO" id="GO:0000166">
    <property type="term" value="F:nucleotide binding"/>
    <property type="evidence" value="ECO:0007669"/>
    <property type="project" value="InterPro"/>
</dbReference>
<evidence type="ECO:0000259" key="16">
    <source>
        <dbReference type="Pfam" id="PF08996"/>
    </source>
</evidence>
<dbReference type="InterPro" id="IPR023211">
    <property type="entry name" value="DNA_pol_palm_dom_sf"/>
</dbReference>
<dbReference type="PRINTS" id="PR00106">
    <property type="entry name" value="DNAPOLB"/>
</dbReference>
<comment type="catalytic activity">
    <reaction evidence="12">
        <text>DNA(n) + a 2'-deoxyribonucleoside 5'-triphosphate = DNA(n+1) + diphosphate</text>
        <dbReference type="Rhea" id="RHEA:22508"/>
        <dbReference type="Rhea" id="RHEA-COMP:17339"/>
        <dbReference type="Rhea" id="RHEA-COMP:17340"/>
        <dbReference type="ChEBI" id="CHEBI:33019"/>
        <dbReference type="ChEBI" id="CHEBI:61560"/>
        <dbReference type="ChEBI" id="CHEBI:173112"/>
        <dbReference type="EC" id="2.7.7.7"/>
    </reaction>
</comment>
<dbReference type="InterPro" id="IPR042087">
    <property type="entry name" value="DNA_pol_B_thumb"/>
</dbReference>
<dbReference type="GO" id="GO:0008270">
    <property type="term" value="F:zinc ion binding"/>
    <property type="evidence" value="ECO:0007669"/>
    <property type="project" value="UniProtKB-KW"/>
</dbReference>
<evidence type="ECO:0000313" key="19">
    <source>
        <dbReference type="Proteomes" id="UP000750334"/>
    </source>
</evidence>
<sequence>MSDRLSKLKKLQARRNGNPADDDSDDGYDDHKIYDEVDEKEYRNRKRKELLQDDFVVDDDGVGYVDRGIEEQEQYYSDDYSDDYSDEDNGKNSDKKQNKKKSNAKKRQTNLIGNMLQAQHSKVAAPTVKKVIDLDEFDDILGEYDNGASGIAKSSFNTSSRPPSSPTNRIEKKRPLISQPDINNHVTKRVKSDPDSSIEISNPAVNSFPLKNDTNLDNDINDLLDDVTASPAMKQASDKKQPKTVEIKDEESSDDDDDVVVRRRTVRSAAATKQINLNSKSNHGSSPFVTAPGTPLDFKPVVSKPLSVKKSPPLQFSNKYTKEQVVDPKTGSFNMYWLDYAEVNNTLLLFGKVQALDKTMVSAMVQVNGLERDLYFLPREGKTPEEIHEEIVPLLMDKYGLSNIRAKPQRMKYAFELPGIPKEADYLKVLLPFKTPKSANELIPPYLSSETFHHVFGGNTNILEQFLVQNKIMGPCWLEIKDGDFNSLQNASHCSVEVSVSKPSNITVLSDIKATPALNCTSLAIQTTMNAKENKQEIVSISITTYKNIILDSPIPEDLKPDDVVTIVRPPQGSDFAVGLATLVKQKLDGNVRLFNSEKALLACFCATMKTLDPDVLIGHRLDSVYLDVIAHRLHDLSVSTFSTLGRRSRKDWPDRFGKGHSNMNHFFIRDIVAGRLICDIGNEMGQSLTPKCQSWDLSEMYQVTCQQDHKALDINYQNTQYQTDPNMMNMALKENITNSMIAATISFRIQMLSLTKQLTNLAGNAWSQTLGGTRAGRNEYILLHEFARNGYIVPDKETRRMKGHRLAQKEENDNGEPPVSSKKAKYQGGLVFEPEKGLHKNYVLVMDFNSLYPSIIQEFNICFTTVQRNVEEIDELPNVPPSDMSQGVLPRLLATLVERRREVKKIMKTETDPHKRVQCDIRQQALKLTANSMYGCLGYVHSRFYAKPLAMLVTNKGREILMNTRQLAESMALTVVYGDTDSVMIDTGCESYEDAIKIGVEFKKLVNERYRLLEIDIDNVFKKLLLHAKKKYAALNVTIGKDGKEHTVLEVKGLDMKRREYCPLSKDVSTHVLNTLLSDSDPETSLQEIYAYLEGIRRKVEANEIRVDRYKINTKLSKDPKSYPNGKTMPAVQVALRMRNEGRVVKAGTVITFVITKGKDSDKDDSDNKNNESAHFASRAYALNDVMNKSNNLVPDPEYYLEKQLFAPVERLLERIESFDVVRLSESLGLDSRKFARRYADDNGAPSIHNLEPLETTISDIERFKDSSEFVLNCPNCSNSFPFGGIVASKFYKICYNGIQCKQCDHILNTIQLTSQLESVIRSHISLYYAGWLYCDDSTCGNVTRQISVFGKRCLNDGCTSVMRFKYTDKQLYNQLLYLNSLFDLEKNKKQKFKPLYYEGDKDYPGQPLADSSILALTEQNRTLFETSQGVVNKYLNSCGRRFVDMGSIFDFMIE</sequence>
<feature type="region of interest" description="Disordered" evidence="13">
    <location>
        <begin position="60"/>
        <end position="110"/>
    </location>
</feature>
<dbReference type="FunFam" id="1.10.132.60:FF:000004">
    <property type="entry name" value="DNA polymerase"/>
    <property type="match status" value="1"/>
</dbReference>
<keyword evidence="3 12" id="KW-0808">Transferase</keyword>
<proteinExistence type="inferred from homology"/>
<comment type="subcellular location">
    <subcellularLocation>
        <location evidence="1">Nucleus</location>
    </subcellularLocation>
</comment>
<evidence type="ECO:0000256" key="12">
    <source>
        <dbReference type="RuleBase" id="RU000442"/>
    </source>
</evidence>
<dbReference type="Gene3D" id="1.10.132.60">
    <property type="entry name" value="DNA polymerase family B, C-terminal domain"/>
    <property type="match status" value="1"/>
</dbReference>
<feature type="region of interest" description="Disordered" evidence="13">
    <location>
        <begin position="148"/>
        <end position="214"/>
    </location>
</feature>
<dbReference type="InterPro" id="IPR036397">
    <property type="entry name" value="RNaseH_sf"/>
</dbReference>
<evidence type="ECO:0000256" key="1">
    <source>
        <dbReference type="ARBA" id="ARBA00004123"/>
    </source>
</evidence>
<dbReference type="Pfam" id="PF00136">
    <property type="entry name" value="DNA_pol_B"/>
    <property type="match status" value="1"/>
</dbReference>
<comment type="similarity">
    <text evidence="2 12">Belongs to the DNA polymerase type-B family.</text>
</comment>
<dbReference type="CDD" id="cd05532">
    <property type="entry name" value="POLBc_alpha"/>
    <property type="match status" value="1"/>
</dbReference>
<dbReference type="CDD" id="cd05776">
    <property type="entry name" value="DNA_polB_alpha_exo"/>
    <property type="match status" value="1"/>
</dbReference>
<feature type="compositionally biased region" description="Acidic residues" evidence="13">
    <location>
        <begin position="248"/>
        <end position="258"/>
    </location>
</feature>
<feature type="domain" description="DNA-directed DNA polymerase family B multifunctional" evidence="14">
    <location>
        <begin position="766"/>
        <end position="1217"/>
    </location>
</feature>
<dbReference type="EC" id="2.7.7.7" evidence="12"/>
<dbReference type="SUPFAM" id="SSF53098">
    <property type="entry name" value="Ribonuclease H-like"/>
    <property type="match status" value="1"/>
</dbReference>
<dbReference type="Pfam" id="PF12254">
    <property type="entry name" value="DNA_pol_alpha_N"/>
    <property type="match status" value="1"/>
</dbReference>
<gene>
    <name evidence="18" type="primary">POL1</name>
    <name evidence="18" type="ORF">C6P45_000796</name>
</gene>
<dbReference type="InterPro" id="IPR038256">
    <property type="entry name" value="Pol_alpha_znc_sf"/>
</dbReference>
<evidence type="ECO:0000259" key="17">
    <source>
        <dbReference type="Pfam" id="PF12254"/>
    </source>
</evidence>
<comment type="caution">
    <text evidence="18">The sequence shown here is derived from an EMBL/GenBank/DDBJ whole genome shotgun (WGS) entry which is preliminary data.</text>
</comment>
<feature type="compositionally biased region" description="Basic and acidic residues" evidence="13">
    <location>
        <begin position="236"/>
        <end position="247"/>
    </location>
</feature>
<dbReference type="SUPFAM" id="SSF56672">
    <property type="entry name" value="DNA/RNA polymerases"/>
    <property type="match status" value="1"/>
</dbReference>
<keyword evidence="5 12" id="KW-0235">DNA replication</keyword>
<keyword evidence="7" id="KW-0863">Zinc-finger</keyword>
<dbReference type="Gene3D" id="3.30.70.2820">
    <property type="match status" value="1"/>
</dbReference>
<feature type="compositionally biased region" description="Low complexity" evidence="13">
    <location>
        <begin position="154"/>
        <end position="168"/>
    </location>
</feature>
<organism evidence="18 19">
    <name type="scientific">Maudiozyma exigua</name>
    <name type="common">Yeast</name>
    <name type="synonym">Kazachstania exigua</name>
    <dbReference type="NCBI Taxonomy" id="34358"/>
    <lineage>
        <taxon>Eukaryota</taxon>
        <taxon>Fungi</taxon>
        <taxon>Dikarya</taxon>
        <taxon>Ascomycota</taxon>
        <taxon>Saccharomycotina</taxon>
        <taxon>Saccharomycetes</taxon>
        <taxon>Saccharomycetales</taxon>
        <taxon>Saccharomycetaceae</taxon>
        <taxon>Maudiozyma</taxon>
    </lineage>
</organism>
<dbReference type="EMBL" id="PUHR01000013">
    <property type="protein sequence ID" value="KAG0671342.1"/>
    <property type="molecule type" value="Genomic_DNA"/>
</dbReference>
<dbReference type="NCBIfam" id="TIGR00592">
    <property type="entry name" value="pol2"/>
    <property type="match status" value="1"/>
</dbReference>
<feature type="region of interest" description="Disordered" evidence="13">
    <location>
        <begin position="231"/>
        <end position="259"/>
    </location>
</feature>
<evidence type="ECO:0000256" key="10">
    <source>
        <dbReference type="ARBA" id="ARBA00023125"/>
    </source>
</evidence>
<keyword evidence="4 12" id="KW-0548">Nucleotidyltransferase</keyword>